<dbReference type="Proteomes" id="UP000595140">
    <property type="component" value="Unassembled WGS sequence"/>
</dbReference>
<name>A0A484KJJ2_9ASTE</name>
<evidence type="ECO:0000313" key="3">
    <source>
        <dbReference type="Proteomes" id="UP000595140"/>
    </source>
</evidence>
<feature type="region of interest" description="Disordered" evidence="1">
    <location>
        <begin position="249"/>
        <end position="268"/>
    </location>
</feature>
<dbReference type="SUPFAM" id="SSF49764">
    <property type="entry name" value="HSP20-like chaperones"/>
    <property type="match status" value="1"/>
</dbReference>
<evidence type="ECO:0008006" key="4">
    <source>
        <dbReference type="Google" id="ProtNLM"/>
    </source>
</evidence>
<keyword evidence="3" id="KW-1185">Reference proteome</keyword>
<evidence type="ECO:0000256" key="1">
    <source>
        <dbReference type="SAM" id="MobiDB-lite"/>
    </source>
</evidence>
<reference evidence="2 3" key="1">
    <citation type="submission" date="2018-04" db="EMBL/GenBank/DDBJ databases">
        <authorList>
            <person name="Vogel A."/>
        </authorList>
    </citation>
    <scope>NUCLEOTIDE SEQUENCE [LARGE SCALE GENOMIC DNA]</scope>
</reference>
<dbReference type="AlphaFoldDB" id="A0A484KJJ2"/>
<dbReference type="Gene3D" id="2.60.40.790">
    <property type="match status" value="1"/>
</dbReference>
<sequence length="268" mass="30885">MKAIIMEYACPETAYYNYEDLNDLECEVKNDDPQHDTLILGLKGRFGIKNILLMTYGRGYIVISGHAPGKGGRWVRFRKIISLPPNYYDLSLDEISEIWEDDDTDLHVSLTKLNHKTNDGPTEARLKFWPPETRLFRAVLMLLGLVCPKIPSLVNTYKDIDPMCEVKDDGGTLQLHLPGFSKEQVSFYITECGKYLWISGHKPCESGQHDWIRFVNQFEILGKADVKLTDLEIEFKDDCVYVNGPKLEEKREQSEEGEHERTFNESTK</sequence>
<organism evidence="2 3">
    <name type="scientific">Cuscuta campestris</name>
    <dbReference type="NCBI Taxonomy" id="132261"/>
    <lineage>
        <taxon>Eukaryota</taxon>
        <taxon>Viridiplantae</taxon>
        <taxon>Streptophyta</taxon>
        <taxon>Embryophyta</taxon>
        <taxon>Tracheophyta</taxon>
        <taxon>Spermatophyta</taxon>
        <taxon>Magnoliopsida</taxon>
        <taxon>eudicotyledons</taxon>
        <taxon>Gunneridae</taxon>
        <taxon>Pentapetalae</taxon>
        <taxon>asterids</taxon>
        <taxon>lamiids</taxon>
        <taxon>Solanales</taxon>
        <taxon>Convolvulaceae</taxon>
        <taxon>Cuscuteae</taxon>
        <taxon>Cuscuta</taxon>
        <taxon>Cuscuta subgen. Grammica</taxon>
        <taxon>Cuscuta sect. Cleistogrammica</taxon>
    </lineage>
</organism>
<dbReference type="InterPro" id="IPR008978">
    <property type="entry name" value="HSP20-like_chaperone"/>
</dbReference>
<gene>
    <name evidence="2" type="ORF">CCAM_LOCUS5850</name>
</gene>
<evidence type="ECO:0000313" key="2">
    <source>
        <dbReference type="EMBL" id="VFQ64074.1"/>
    </source>
</evidence>
<dbReference type="OrthoDB" id="1288938at2759"/>
<protein>
    <recommendedName>
        <fullName evidence="4">SHSP domain-containing protein</fullName>
    </recommendedName>
</protein>
<dbReference type="EMBL" id="OOIL02000369">
    <property type="protein sequence ID" value="VFQ64074.1"/>
    <property type="molecule type" value="Genomic_DNA"/>
</dbReference>
<accession>A0A484KJJ2</accession>
<proteinExistence type="predicted"/>